<feature type="compositionally biased region" description="Polar residues" evidence="1">
    <location>
        <begin position="591"/>
        <end position="600"/>
    </location>
</feature>
<protein>
    <submittedName>
        <fullName evidence="2">Uncharacterized protein</fullName>
    </submittedName>
</protein>
<reference evidence="2 3" key="1">
    <citation type="submission" date="2024-10" db="EMBL/GenBank/DDBJ databases">
        <title>Updated reference genomes for cyclostephanoid diatoms.</title>
        <authorList>
            <person name="Roberts W.R."/>
            <person name="Alverson A.J."/>
        </authorList>
    </citation>
    <scope>NUCLEOTIDE SEQUENCE [LARGE SCALE GENOMIC DNA]</scope>
    <source>
        <strain evidence="2 3">AJA232-27</strain>
    </source>
</reference>
<feature type="region of interest" description="Disordered" evidence="1">
    <location>
        <begin position="378"/>
        <end position="406"/>
    </location>
</feature>
<evidence type="ECO:0000313" key="3">
    <source>
        <dbReference type="Proteomes" id="UP001530293"/>
    </source>
</evidence>
<comment type="caution">
    <text evidence="2">The sequence shown here is derived from an EMBL/GenBank/DDBJ whole genome shotgun (WGS) entry which is preliminary data.</text>
</comment>
<feature type="compositionally biased region" description="Basic and acidic residues" evidence="1">
    <location>
        <begin position="796"/>
        <end position="811"/>
    </location>
</feature>
<organism evidence="2 3">
    <name type="scientific">Discostella pseudostelligera</name>
    <dbReference type="NCBI Taxonomy" id="259834"/>
    <lineage>
        <taxon>Eukaryota</taxon>
        <taxon>Sar</taxon>
        <taxon>Stramenopiles</taxon>
        <taxon>Ochrophyta</taxon>
        <taxon>Bacillariophyta</taxon>
        <taxon>Coscinodiscophyceae</taxon>
        <taxon>Thalassiosirophycidae</taxon>
        <taxon>Stephanodiscales</taxon>
        <taxon>Stephanodiscaceae</taxon>
        <taxon>Discostella</taxon>
    </lineage>
</organism>
<evidence type="ECO:0000313" key="2">
    <source>
        <dbReference type="EMBL" id="KAL3758047.1"/>
    </source>
</evidence>
<sequence>MRMNGDEDMMATSGASASASSQQFYGSSVSTGSAAPAAATFPSSSISMSGSSISSSPRHIKGWEERTSRQHLQEALDKDSGSDNVSNHKTLGLVNRKGLGMELVASPVLLAKHSEWSGVAGSGSGGGAVWEENVSEKNEVDGSTTRSISNSFVVETGPVDHASELASNTASSRSLNMRDNNCITTLSLSDISNHSRPSTSMHYTLLPNTNGEVEFTTHGKSQVGQYDVTPTRAQPISMAAVGMIMMRGHSNESPKGVEEFSLARYLEGQEADCATCVSEGGCKEEDDKMNDAEANANKASEVKTSEEDTSGELLNTTIDSPKSIERKATLFLSALRRKRDSVSSKIQKAVVQQQTSSYTAADEENVVIDLEPKGIISQGGDQKGFVNDTTEQDDTTFQPDQKENDTVGMDDITVQTDKKENNYARSSSFSTSVTGIDTVNVNNIEWDEHLLGKSEVLDDKDKEHVEMYPGGGEFVAAENAARGVGDVFEDPEAHDKLFPSCFNALCDTLAPPDASSLDGSKTAAIYSDSLLDRKEPRVVDNSDIVAGGLDGTDEAVAPGAASEGEAAASPSSVTDVQFGVSFIFGTDNDESSPNTSTSAADLSDERHTGAEELTLSEYLQLQSDGSTVVSNIDFNGSLPRNSLVVNYTEDMPNTTGTKSIANGLLNALRRRKVGGAKFSNTQEVVGQGTSIDDATLTDSKPADDSGDVDVKVQEELSREEPMMDEVIHTEANRCSTLDNLFCNPCSDFNFSNADIVEKDSRTPKKKRIGRLRKRREAKRASKAIESNGSPQSNTKAVDKKNKEKRNSRSEKDQEDDEKLMEKETERETEKETNAKKDVKKERDNEKDKEMINEMDTVEEEDEGNPLIASWFGGDSSSAFNMVDKDFVVDVMDVANKAAIVVLRGVRDVLDTIDDQINGCLEDDNVDDEGDASYYERDNFEDDEDVSTDVFVLPEFKKSGTSEKAESEMLESGEKSTSPKKKFFSKFRSRKGGVSA</sequence>
<feature type="compositionally biased region" description="Low complexity" evidence="1">
    <location>
        <begin position="555"/>
        <end position="572"/>
    </location>
</feature>
<accession>A0ABD3M789</accession>
<feature type="region of interest" description="Disordered" evidence="1">
    <location>
        <begin position="759"/>
        <end position="850"/>
    </location>
</feature>
<feature type="compositionally biased region" description="Basic and acidic residues" evidence="1">
    <location>
        <begin position="61"/>
        <end position="81"/>
    </location>
</feature>
<feature type="compositionally biased region" description="Basic residues" evidence="1">
    <location>
        <begin position="763"/>
        <end position="781"/>
    </location>
</feature>
<feature type="region of interest" description="Disordered" evidence="1">
    <location>
        <begin position="585"/>
        <end position="605"/>
    </location>
</feature>
<feature type="region of interest" description="Disordered" evidence="1">
    <location>
        <begin position="543"/>
        <end position="572"/>
    </location>
</feature>
<proteinExistence type="predicted"/>
<feature type="compositionally biased region" description="Polar residues" evidence="1">
    <location>
        <begin position="784"/>
        <end position="795"/>
    </location>
</feature>
<feature type="region of interest" description="Disordered" evidence="1">
    <location>
        <begin position="294"/>
        <end position="315"/>
    </location>
</feature>
<feature type="region of interest" description="Disordered" evidence="1">
    <location>
        <begin position="959"/>
        <end position="981"/>
    </location>
</feature>
<dbReference type="EMBL" id="JALLBG020000243">
    <property type="protein sequence ID" value="KAL3758047.1"/>
    <property type="molecule type" value="Genomic_DNA"/>
</dbReference>
<gene>
    <name evidence="2" type="ORF">ACHAWU_004438</name>
</gene>
<feature type="compositionally biased region" description="Low complexity" evidence="1">
    <location>
        <begin position="11"/>
        <end position="56"/>
    </location>
</feature>
<name>A0ABD3M789_9STRA</name>
<feature type="compositionally biased region" description="Basic and acidic residues" evidence="1">
    <location>
        <begin position="819"/>
        <end position="850"/>
    </location>
</feature>
<dbReference type="Proteomes" id="UP001530293">
    <property type="component" value="Unassembled WGS sequence"/>
</dbReference>
<evidence type="ECO:0000256" key="1">
    <source>
        <dbReference type="SAM" id="MobiDB-lite"/>
    </source>
</evidence>
<dbReference type="AlphaFoldDB" id="A0ABD3M789"/>
<keyword evidence="3" id="KW-1185">Reference proteome</keyword>
<feature type="region of interest" description="Disordered" evidence="1">
    <location>
        <begin position="1"/>
        <end position="89"/>
    </location>
</feature>